<dbReference type="OrthoDB" id="6513042at2759"/>
<keyword evidence="1" id="KW-0696">RNA-directed RNA polymerase</keyword>
<keyword evidence="1" id="KW-0548">Nucleotidyltransferase</keyword>
<feature type="domain" description="RDRP core" evidence="2">
    <location>
        <begin position="4"/>
        <end position="181"/>
    </location>
</feature>
<dbReference type="GO" id="GO:0030422">
    <property type="term" value="P:siRNA processing"/>
    <property type="evidence" value="ECO:0007669"/>
    <property type="project" value="TreeGrafter"/>
</dbReference>
<dbReference type="Proteomes" id="UP001063166">
    <property type="component" value="Unassembled WGS sequence"/>
</dbReference>
<dbReference type="Pfam" id="PF05183">
    <property type="entry name" value="RdRP"/>
    <property type="match status" value="2"/>
</dbReference>
<evidence type="ECO:0000259" key="2">
    <source>
        <dbReference type="Pfam" id="PF05183"/>
    </source>
</evidence>
<accession>A0A9P3UKE5</accession>
<dbReference type="EMBL" id="BRPK01000003">
    <property type="protein sequence ID" value="GLB36312.1"/>
    <property type="molecule type" value="Genomic_DNA"/>
</dbReference>
<comment type="catalytic activity">
    <reaction evidence="1">
        <text>RNA(n) + a ribonucleoside 5'-triphosphate = RNA(n+1) + diphosphate</text>
        <dbReference type="Rhea" id="RHEA:21248"/>
        <dbReference type="Rhea" id="RHEA-COMP:14527"/>
        <dbReference type="Rhea" id="RHEA-COMP:17342"/>
        <dbReference type="ChEBI" id="CHEBI:33019"/>
        <dbReference type="ChEBI" id="CHEBI:61557"/>
        <dbReference type="ChEBI" id="CHEBI:140395"/>
        <dbReference type="EC" id="2.7.7.48"/>
    </reaction>
</comment>
<keyword evidence="1" id="KW-0808">Transferase</keyword>
<reference evidence="3" key="1">
    <citation type="submission" date="2022-07" db="EMBL/GenBank/DDBJ databases">
        <title>The genome of Lyophyllum shimeji provides insight into the initial evolution of ectomycorrhizal fungal genome.</title>
        <authorList>
            <person name="Kobayashi Y."/>
            <person name="Shibata T."/>
            <person name="Hirakawa H."/>
            <person name="Shigenobu S."/>
            <person name="Nishiyama T."/>
            <person name="Yamada A."/>
            <person name="Hasebe M."/>
            <person name="Kawaguchi M."/>
        </authorList>
    </citation>
    <scope>NUCLEOTIDE SEQUENCE</scope>
    <source>
        <strain evidence="3">AT787</strain>
    </source>
</reference>
<name>A0A9P3UKE5_LYOSH</name>
<dbReference type="PANTHER" id="PTHR23079">
    <property type="entry name" value="RNA-DEPENDENT RNA POLYMERASE"/>
    <property type="match status" value="1"/>
</dbReference>
<dbReference type="InterPro" id="IPR007855">
    <property type="entry name" value="RDRP"/>
</dbReference>
<comment type="similarity">
    <text evidence="1">Belongs to the RdRP family.</text>
</comment>
<dbReference type="PANTHER" id="PTHR23079:SF55">
    <property type="entry name" value="RNA-DIRECTED RNA POLYMERASE"/>
    <property type="match status" value="1"/>
</dbReference>
<dbReference type="InterPro" id="IPR057596">
    <property type="entry name" value="RDRP_core"/>
</dbReference>
<dbReference type="GO" id="GO:0003723">
    <property type="term" value="F:RNA binding"/>
    <property type="evidence" value="ECO:0007669"/>
    <property type="project" value="UniProtKB-KW"/>
</dbReference>
<comment type="caution">
    <text evidence="3">The sequence shown here is derived from an EMBL/GenBank/DDBJ whole genome shotgun (WGS) entry which is preliminary data.</text>
</comment>
<keyword evidence="4" id="KW-1185">Reference proteome</keyword>
<dbReference type="GO" id="GO:0003968">
    <property type="term" value="F:RNA-directed RNA polymerase activity"/>
    <property type="evidence" value="ECO:0007669"/>
    <property type="project" value="UniProtKB-KW"/>
</dbReference>
<dbReference type="AlphaFoldDB" id="A0A9P3UKE5"/>
<feature type="domain" description="RDRP core" evidence="2">
    <location>
        <begin position="185"/>
        <end position="232"/>
    </location>
</feature>
<evidence type="ECO:0000256" key="1">
    <source>
        <dbReference type="RuleBase" id="RU363098"/>
    </source>
</evidence>
<dbReference type="GO" id="GO:0031380">
    <property type="term" value="C:nuclear RNA-directed RNA polymerase complex"/>
    <property type="evidence" value="ECO:0007669"/>
    <property type="project" value="TreeGrafter"/>
</dbReference>
<evidence type="ECO:0000313" key="3">
    <source>
        <dbReference type="EMBL" id="GLB36312.1"/>
    </source>
</evidence>
<gene>
    <name evidence="3" type="ORF">LshimejAT787_0306000</name>
</gene>
<dbReference type="EC" id="2.7.7.48" evidence="1"/>
<organism evidence="3 4">
    <name type="scientific">Lyophyllum shimeji</name>
    <name type="common">Hon-shimeji</name>
    <name type="synonym">Tricholoma shimeji</name>
    <dbReference type="NCBI Taxonomy" id="47721"/>
    <lineage>
        <taxon>Eukaryota</taxon>
        <taxon>Fungi</taxon>
        <taxon>Dikarya</taxon>
        <taxon>Basidiomycota</taxon>
        <taxon>Agaricomycotina</taxon>
        <taxon>Agaricomycetes</taxon>
        <taxon>Agaricomycetidae</taxon>
        <taxon>Agaricales</taxon>
        <taxon>Tricholomatineae</taxon>
        <taxon>Lyophyllaceae</taxon>
        <taxon>Lyophyllum</taxon>
    </lineage>
</organism>
<protein>
    <recommendedName>
        <fullName evidence="1">RNA-dependent RNA polymerase</fullName>
        <ecNumber evidence="1">2.7.7.48</ecNumber>
    </recommendedName>
</protein>
<evidence type="ECO:0000313" key="4">
    <source>
        <dbReference type="Proteomes" id="UP001063166"/>
    </source>
</evidence>
<sequence>MLETHGLGSSHQIPSVMLGLAKLGVNNIYSGPFYRQMLEFAIHHVLRLSKNRARIPIRGAWTLVGVADVHKFLQEGEIFTCVKPSNGAAIYLEGPMLISRTPTIHPEPLPNTVIFSALASRPLPSCLGGGDLDGDIYNLIPLSTRLEFKEVVDHPSTTEAGVAEFVMEYINSDVVAIVATDRAVALHSDAVDYPKTGNPVALNRIPKLRFGEKPDWNAPRTVKPDSAKYYVSN</sequence>
<keyword evidence="1" id="KW-0694">RNA-binding</keyword>
<proteinExistence type="inferred from homology"/>